<dbReference type="AlphaFoldDB" id="A0A1I6UGY0"/>
<dbReference type="GO" id="GO:0015937">
    <property type="term" value="P:coenzyme A biosynthetic process"/>
    <property type="evidence" value="ECO:0007669"/>
    <property type="project" value="TreeGrafter"/>
</dbReference>
<reference evidence="3" key="1">
    <citation type="submission" date="2016-10" db="EMBL/GenBank/DDBJ databases">
        <authorList>
            <person name="Varghese N."/>
            <person name="Submissions S."/>
        </authorList>
    </citation>
    <scope>NUCLEOTIDE SEQUENCE [LARGE SCALE GENOMIC DNA]</scope>
    <source>
        <strain evidence="3">DSM 45789</strain>
    </source>
</reference>
<organism evidence="2 3">
    <name type="scientific">Marininema halotolerans</name>
    <dbReference type="NCBI Taxonomy" id="1155944"/>
    <lineage>
        <taxon>Bacteria</taxon>
        <taxon>Bacillati</taxon>
        <taxon>Bacillota</taxon>
        <taxon>Bacilli</taxon>
        <taxon>Bacillales</taxon>
        <taxon>Thermoactinomycetaceae</taxon>
        <taxon>Marininema</taxon>
    </lineage>
</organism>
<dbReference type="InterPro" id="IPR003382">
    <property type="entry name" value="Flavoprotein"/>
</dbReference>
<dbReference type="RefSeq" id="WP_091839389.1">
    <property type="nucleotide sequence ID" value="NZ_FPAA01000016.1"/>
</dbReference>
<protein>
    <submittedName>
        <fullName evidence="2">Flavoprotein</fullName>
    </submittedName>
</protein>
<dbReference type="InterPro" id="IPR036551">
    <property type="entry name" value="Flavin_trans-like"/>
</dbReference>
<name>A0A1I6UGY0_9BACL</name>
<dbReference type="Pfam" id="PF02441">
    <property type="entry name" value="Flavoprotein"/>
    <property type="match status" value="1"/>
</dbReference>
<dbReference type="PANTHER" id="PTHR14359">
    <property type="entry name" value="HOMO-OLIGOMERIC FLAVIN CONTAINING CYS DECARBOXYLASE FAMILY"/>
    <property type="match status" value="1"/>
</dbReference>
<feature type="domain" description="Flavoprotein" evidence="1">
    <location>
        <begin position="11"/>
        <end position="142"/>
    </location>
</feature>
<dbReference type="Gene3D" id="3.40.50.1950">
    <property type="entry name" value="Flavin prenyltransferase-like"/>
    <property type="match status" value="1"/>
</dbReference>
<dbReference type="Proteomes" id="UP000198660">
    <property type="component" value="Unassembled WGS sequence"/>
</dbReference>
<dbReference type="OrthoDB" id="2395518at2"/>
<dbReference type="GO" id="GO:0010181">
    <property type="term" value="F:FMN binding"/>
    <property type="evidence" value="ECO:0007669"/>
    <property type="project" value="TreeGrafter"/>
</dbReference>
<proteinExistence type="predicted"/>
<dbReference type="SUPFAM" id="SSF52507">
    <property type="entry name" value="Homo-oligomeric flavin-containing Cys decarboxylases, HFCD"/>
    <property type="match status" value="1"/>
</dbReference>
<evidence type="ECO:0000313" key="2">
    <source>
        <dbReference type="EMBL" id="SFT00673.1"/>
    </source>
</evidence>
<accession>A0A1I6UGY0</accession>
<dbReference type="EMBL" id="FPAA01000016">
    <property type="protein sequence ID" value="SFT00673.1"/>
    <property type="molecule type" value="Genomic_DNA"/>
</dbReference>
<evidence type="ECO:0000259" key="1">
    <source>
        <dbReference type="Pfam" id="PF02441"/>
    </source>
</evidence>
<dbReference type="PANTHER" id="PTHR14359:SF6">
    <property type="entry name" value="PHOSPHOPANTOTHENOYLCYSTEINE DECARBOXYLASE"/>
    <property type="match status" value="1"/>
</dbReference>
<dbReference type="GO" id="GO:0004633">
    <property type="term" value="F:phosphopantothenoylcysteine decarboxylase activity"/>
    <property type="evidence" value="ECO:0007669"/>
    <property type="project" value="TreeGrafter"/>
</dbReference>
<gene>
    <name evidence="2" type="ORF">SAMN05444972_11648</name>
</gene>
<evidence type="ECO:0000313" key="3">
    <source>
        <dbReference type="Proteomes" id="UP000198660"/>
    </source>
</evidence>
<sequence length="206" mass="22660">MQIPTQALADKKLLVGMTGSIAVAGLPPYLAMFRSYFDQVRVIMTASAEQMIPPFTVSLFADEVYAPSMGRESMSHVELARWSDVFIILPATANVIGLVANGLATNFLTSTALASPHPLIVYPNMNLLMWDKKAVQRNIQTIEEDGHTIIQPIRTNAYEIASRSVRPNLLLPPTDHVLRDLINVVQTREIPVESLPSSENPSIHSA</sequence>
<keyword evidence="3" id="KW-1185">Reference proteome</keyword>
<dbReference type="GO" id="GO:0071513">
    <property type="term" value="C:phosphopantothenoylcysteine decarboxylase complex"/>
    <property type="evidence" value="ECO:0007669"/>
    <property type="project" value="TreeGrafter"/>
</dbReference>